<accession>A0A3P4B1T2</accession>
<dbReference type="InterPro" id="IPR004637">
    <property type="entry name" value="Dat"/>
</dbReference>
<dbReference type="InterPro" id="IPR005814">
    <property type="entry name" value="Aminotrans_3"/>
</dbReference>
<dbReference type="InterPro" id="IPR049704">
    <property type="entry name" value="Aminotrans_3_PPA_site"/>
</dbReference>
<evidence type="ECO:0000313" key="13">
    <source>
        <dbReference type="Proteomes" id="UP000277294"/>
    </source>
</evidence>
<keyword evidence="7 11" id="KW-0808">Transferase</keyword>
<comment type="similarity">
    <text evidence="3 10">Belongs to the class-III pyridoxal-phosphate-dependent aminotransferase family.</text>
</comment>
<comment type="cofactor">
    <cofactor evidence="1 11">
        <name>pyridoxal 5'-phosphate</name>
        <dbReference type="ChEBI" id="CHEBI:597326"/>
    </cofactor>
</comment>
<sequence length="439" mass="48098">MDLKIFDRLESEVRGYIRSFPVIFSKARGSLLFDEEGKQYIDLFAGAGTLNYGHNNPVLKQPLLDYMQEDGVVHGLDMATSAKKAFLETFERLILKPRGMRYTLQFTGPTGTNAVEAALKIARRVKQRPNVVSFTHGFHGVSGGSLSATANTKYRDAAGVSLGNTTFIPYDGYFGPDVDTMAYFERMLEDRSSGMDAPAAVIVETVQGEGGVNVATLRWLQELQRLCRRYDMLLIVDDIQVGCGRTGTFFSFESAGIQPDIVTLSKSLSGFGLPMAMVLLKPELDIWKPGEHNGTFRGNNLAFVTARTALEHYWSDDAFTGEIQAKETLVRDWLENMVHSHPEAELSVRGRGLIQGLVSGVPGLANKIAAQAFQGGVVIETSGANDEVLKLLPALTIEEAQLRQALEVLDQAVGQVVAAEQLARKQPHARVLKFGGKAR</sequence>
<evidence type="ECO:0000256" key="11">
    <source>
        <dbReference type="RuleBase" id="RU365034"/>
    </source>
</evidence>
<dbReference type="GO" id="GO:0030170">
    <property type="term" value="F:pyridoxal phosphate binding"/>
    <property type="evidence" value="ECO:0007669"/>
    <property type="project" value="InterPro"/>
</dbReference>
<proteinExistence type="inferred from homology"/>
<evidence type="ECO:0000313" key="12">
    <source>
        <dbReference type="EMBL" id="VCU69095.1"/>
    </source>
</evidence>
<comment type="catalytic activity">
    <reaction evidence="9 11">
        <text>L-2,4-diaminobutanoate + 2-oxoglutarate = L-aspartate 4-semialdehyde + L-glutamate</text>
        <dbReference type="Rhea" id="RHEA:11160"/>
        <dbReference type="ChEBI" id="CHEBI:16810"/>
        <dbReference type="ChEBI" id="CHEBI:29985"/>
        <dbReference type="ChEBI" id="CHEBI:58761"/>
        <dbReference type="ChEBI" id="CHEBI:537519"/>
        <dbReference type="EC" id="2.6.1.76"/>
    </reaction>
</comment>
<dbReference type="FunFam" id="3.40.640.10:FF:000004">
    <property type="entry name" value="Acetylornithine aminotransferase"/>
    <property type="match status" value="1"/>
</dbReference>
<dbReference type="RefSeq" id="WP_124078453.1">
    <property type="nucleotide sequence ID" value="NZ_UWPJ01000010.1"/>
</dbReference>
<dbReference type="InterPro" id="IPR015424">
    <property type="entry name" value="PyrdxlP-dep_Trfase"/>
</dbReference>
<evidence type="ECO:0000256" key="3">
    <source>
        <dbReference type="ARBA" id="ARBA00008954"/>
    </source>
</evidence>
<dbReference type="Pfam" id="PF00202">
    <property type="entry name" value="Aminotran_3"/>
    <property type="match status" value="1"/>
</dbReference>
<protein>
    <recommendedName>
        <fullName evidence="5 11">Diaminobutyrate--2-oxoglutarate transaminase</fullName>
        <ecNumber evidence="4 11">2.6.1.76</ecNumber>
    </recommendedName>
    <alternativeName>
        <fullName evidence="11">DABA aminotransferase</fullName>
    </alternativeName>
</protein>
<gene>
    <name evidence="12" type="primary">ectB</name>
    <name evidence="12" type="ORF">PIGHUM_01155</name>
</gene>
<dbReference type="PANTHER" id="PTHR43552">
    <property type="entry name" value="DIAMINOBUTYRATE--2-OXOGLUTARATE AMINOTRANSFERASE"/>
    <property type="match status" value="1"/>
</dbReference>
<dbReference type="NCBIfam" id="TIGR02407">
    <property type="entry name" value="ectoine_ectB"/>
    <property type="match status" value="1"/>
</dbReference>
<dbReference type="NCBIfam" id="TIGR00709">
    <property type="entry name" value="dat"/>
    <property type="match status" value="1"/>
</dbReference>
<evidence type="ECO:0000256" key="2">
    <source>
        <dbReference type="ARBA" id="ARBA00004946"/>
    </source>
</evidence>
<dbReference type="AlphaFoldDB" id="A0A3P4B1T2"/>
<dbReference type="InterPro" id="IPR015421">
    <property type="entry name" value="PyrdxlP-dep_Trfase_major"/>
</dbReference>
<dbReference type="PIRSF" id="PIRSF000521">
    <property type="entry name" value="Transaminase_4ab_Lys_Orn"/>
    <property type="match status" value="1"/>
</dbReference>
<evidence type="ECO:0000256" key="7">
    <source>
        <dbReference type="ARBA" id="ARBA00022679"/>
    </source>
</evidence>
<name>A0A3P4B1T2_9BURK</name>
<dbReference type="EC" id="2.6.1.76" evidence="4 11"/>
<keyword evidence="8 10" id="KW-0663">Pyridoxal phosphate</keyword>
<evidence type="ECO:0000256" key="5">
    <source>
        <dbReference type="ARBA" id="ARBA00014798"/>
    </source>
</evidence>
<dbReference type="PROSITE" id="PS00600">
    <property type="entry name" value="AA_TRANSFER_CLASS_3"/>
    <property type="match status" value="1"/>
</dbReference>
<dbReference type="PANTHER" id="PTHR43552:SF2">
    <property type="entry name" value="DIAMINOBUTYRATE--2-OXOGLUTARATE TRANSAMINASE"/>
    <property type="match status" value="1"/>
</dbReference>
<evidence type="ECO:0000256" key="1">
    <source>
        <dbReference type="ARBA" id="ARBA00001933"/>
    </source>
</evidence>
<evidence type="ECO:0000256" key="9">
    <source>
        <dbReference type="ARBA" id="ARBA00049111"/>
    </source>
</evidence>
<dbReference type="Gene3D" id="3.40.640.10">
    <property type="entry name" value="Type I PLP-dependent aspartate aminotransferase-like (Major domain)"/>
    <property type="match status" value="1"/>
</dbReference>
<evidence type="ECO:0000256" key="10">
    <source>
        <dbReference type="RuleBase" id="RU003560"/>
    </source>
</evidence>
<dbReference type="NCBIfam" id="NF006733">
    <property type="entry name" value="PRK09264.1"/>
    <property type="match status" value="1"/>
</dbReference>
<dbReference type="GO" id="GO:0047307">
    <property type="term" value="F:diaminobutyrate-pyruvate transaminase activity"/>
    <property type="evidence" value="ECO:0007669"/>
    <property type="project" value="InterPro"/>
</dbReference>
<dbReference type="CDD" id="cd00610">
    <property type="entry name" value="OAT_like"/>
    <property type="match status" value="1"/>
</dbReference>
<dbReference type="InterPro" id="IPR015422">
    <property type="entry name" value="PyrdxlP-dep_Trfase_small"/>
</dbReference>
<dbReference type="GO" id="GO:0019491">
    <property type="term" value="P:ectoine biosynthetic process"/>
    <property type="evidence" value="ECO:0007669"/>
    <property type="project" value="UniProtKB-UniPathway"/>
</dbReference>
<evidence type="ECO:0000256" key="6">
    <source>
        <dbReference type="ARBA" id="ARBA00022576"/>
    </source>
</evidence>
<dbReference type="Gene3D" id="3.90.1150.10">
    <property type="entry name" value="Aspartate Aminotransferase, domain 1"/>
    <property type="match status" value="1"/>
</dbReference>
<dbReference type="GO" id="GO:0045303">
    <property type="term" value="F:diaminobutyrate-2-oxoglutarate transaminase activity"/>
    <property type="evidence" value="ECO:0007669"/>
    <property type="project" value="UniProtKB-EC"/>
</dbReference>
<dbReference type="UniPathway" id="UPA00067">
    <property type="reaction ID" value="UER00121"/>
</dbReference>
<keyword evidence="6 11" id="KW-0032">Aminotransferase</keyword>
<comment type="pathway">
    <text evidence="2 11">Amine and polyamine biosynthesis; ectoine biosynthesis; L-ectoine from L-aspartate 4-semialdehyde: step 1/3.</text>
</comment>
<comment type="function">
    <text evidence="11">Catalyzes reversively the conversion of L-aspartate beta-semialdehyde (ASA) to L-2,4-diaminobutyrate (DABA) by transamination with L-glutamate.</text>
</comment>
<evidence type="ECO:0000256" key="4">
    <source>
        <dbReference type="ARBA" id="ARBA00013155"/>
    </source>
</evidence>
<dbReference type="Proteomes" id="UP000277294">
    <property type="component" value="Unassembled WGS sequence"/>
</dbReference>
<organism evidence="12 13">
    <name type="scientific">Pigmentiphaga humi</name>
    <dbReference type="NCBI Taxonomy" id="2478468"/>
    <lineage>
        <taxon>Bacteria</taxon>
        <taxon>Pseudomonadati</taxon>
        <taxon>Pseudomonadota</taxon>
        <taxon>Betaproteobacteria</taxon>
        <taxon>Burkholderiales</taxon>
        <taxon>Alcaligenaceae</taxon>
        <taxon>Pigmentiphaga</taxon>
    </lineage>
</organism>
<evidence type="ECO:0000256" key="8">
    <source>
        <dbReference type="ARBA" id="ARBA00022898"/>
    </source>
</evidence>
<dbReference type="OrthoDB" id="3398487at2"/>
<dbReference type="InterPro" id="IPR012773">
    <property type="entry name" value="Ectoine_EctB"/>
</dbReference>
<reference evidence="12 13" key="1">
    <citation type="submission" date="2018-10" db="EMBL/GenBank/DDBJ databases">
        <authorList>
            <person name="Criscuolo A."/>
        </authorList>
    </citation>
    <scope>NUCLEOTIDE SEQUENCE [LARGE SCALE GENOMIC DNA]</scope>
    <source>
        <strain evidence="12">DnA1</strain>
    </source>
</reference>
<dbReference type="SUPFAM" id="SSF53383">
    <property type="entry name" value="PLP-dependent transferases"/>
    <property type="match status" value="1"/>
</dbReference>
<dbReference type="EMBL" id="UWPJ01000010">
    <property type="protein sequence ID" value="VCU69095.1"/>
    <property type="molecule type" value="Genomic_DNA"/>
</dbReference>
<keyword evidence="13" id="KW-1185">Reference proteome</keyword>